<evidence type="ECO:0000256" key="1">
    <source>
        <dbReference type="SAM" id="Coils"/>
    </source>
</evidence>
<sequence length="179" mass="20850">HCPSRPGETKPAPAPIFLARTVMEETKSQLKKLEEQQEVKNTMIEEMVTETANQMKAQVRSFWEHSHHLPSRWRDPGNVQEEQEETEEGDCSNCTFNIKTFLGDILQRCEKLQEQVNSLECHQTKVGKLEHFLRQRKQDQELLHHMEFTVSKIQGDCEELSFVSGNLQKDCDQKQKAIE</sequence>
<accession>A0A7L1DAG2</accession>
<dbReference type="Proteomes" id="UP000553648">
    <property type="component" value="Unassembled WGS sequence"/>
</dbReference>
<keyword evidence="1" id="KW-0175">Coiled coil</keyword>
<organism evidence="2 3">
    <name type="scientific">Serilophus lunatus</name>
    <name type="common">silver-breasted broadbill</name>
    <dbReference type="NCBI Taxonomy" id="239386"/>
    <lineage>
        <taxon>Eukaryota</taxon>
        <taxon>Metazoa</taxon>
        <taxon>Chordata</taxon>
        <taxon>Craniata</taxon>
        <taxon>Vertebrata</taxon>
        <taxon>Euteleostomi</taxon>
        <taxon>Archelosauria</taxon>
        <taxon>Archosauria</taxon>
        <taxon>Dinosauria</taxon>
        <taxon>Saurischia</taxon>
        <taxon>Theropoda</taxon>
        <taxon>Coelurosauria</taxon>
        <taxon>Aves</taxon>
        <taxon>Neognathae</taxon>
        <taxon>Neoaves</taxon>
        <taxon>Telluraves</taxon>
        <taxon>Australaves</taxon>
        <taxon>Passeriformes</taxon>
        <taxon>Eurylaimidae</taxon>
        <taxon>Serilophus</taxon>
    </lineage>
</organism>
<gene>
    <name evidence="2" type="primary">Qrich2_1</name>
    <name evidence="2" type="ORF">SERLUN_R13363</name>
</gene>
<keyword evidence="3" id="KW-1185">Reference proteome</keyword>
<name>A0A7L1DAG2_9PASS</name>
<feature type="non-terminal residue" evidence="2">
    <location>
        <position position="1"/>
    </location>
</feature>
<comment type="caution">
    <text evidence="2">The sequence shown here is derived from an EMBL/GenBank/DDBJ whole genome shotgun (WGS) entry which is preliminary data.</text>
</comment>
<proteinExistence type="predicted"/>
<dbReference type="OrthoDB" id="5981048at2759"/>
<evidence type="ECO:0000313" key="3">
    <source>
        <dbReference type="Proteomes" id="UP000553648"/>
    </source>
</evidence>
<reference evidence="2 3" key="1">
    <citation type="submission" date="2019-09" db="EMBL/GenBank/DDBJ databases">
        <title>Bird 10,000 Genomes (B10K) Project - Family phase.</title>
        <authorList>
            <person name="Zhang G."/>
        </authorList>
    </citation>
    <scope>NUCLEOTIDE SEQUENCE [LARGE SCALE GENOMIC DNA]</scope>
    <source>
        <strain evidence="2">B10K-DU-002-03</strain>
        <tissue evidence="2">Muscle</tissue>
    </source>
</reference>
<protein>
    <submittedName>
        <fullName evidence="2">QRIC2 protein</fullName>
    </submittedName>
</protein>
<dbReference type="AlphaFoldDB" id="A0A7L1DAG2"/>
<dbReference type="EMBL" id="VXBA01003865">
    <property type="protein sequence ID" value="NXM73855.1"/>
    <property type="molecule type" value="Genomic_DNA"/>
</dbReference>
<feature type="non-terminal residue" evidence="2">
    <location>
        <position position="179"/>
    </location>
</feature>
<feature type="coiled-coil region" evidence="1">
    <location>
        <begin position="16"/>
        <end position="50"/>
    </location>
</feature>
<evidence type="ECO:0000313" key="2">
    <source>
        <dbReference type="EMBL" id="NXM73855.1"/>
    </source>
</evidence>